<dbReference type="eggNOG" id="ENOG502ZPJA">
    <property type="taxonomic scope" value="Bacteria"/>
</dbReference>
<dbReference type="AlphaFoldDB" id="A0A069RAJ2"/>
<protein>
    <submittedName>
        <fullName evidence="1">Uncharacterized protein</fullName>
    </submittedName>
</protein>
<name>A0A069RAJ2_PEPLI</name>
<dbReference type="Proteomes" id="UP000027946">
    <property type="component" value="Unassembled WGS sequence"/>
</dbReference>
<sequence>MKFSFVENIQPYENSWEYGLYEYDDEIQLGDAESHICTVRIIMIKPHEVYVQKGLTDKMFYVAVEDFENGKYSKVELRKSIMDFVKDEIIQFENEDQIVVLFS</sequence>
<dbReference type="STRING" id="1121324.CLIT_23c01100"/>
<dbReference type="EMBL" id="JJMM01000026">
    <property type="protein sequence ID" value="KDR93838.1"/>
    <property type="molecule type" value="Genomic_DNA"/>
</dbReference>
<proteinExistence type="predicted"/>
<reference evidence="1 2" key="1">
    <citation type="submission" date="2014-03" db="EMBL/GenBank/DDBJ databases">
        <title>Genome sequence of Clostridium litorale W6, DSM 5388.</title>
        <authorList>
            <person name="Poehlein A."/>
            <person name="Jagirdar A."/>
            <person name="Khonsari B."/>
            <person name="Chibani C.M."/>
            <person name="Gutierrez Gutierrez D.A."/>
            <person name="Davydova E."/>
            <person name="Alghaithi H.S."/>
            <person name="Nair K.P."/>
            <person name="Dhamotharan K."/>
            <person name="Chandran L."/>
            <person name="G W."/>
            <person name="Daniel R."/>
        </authorList>
    </citation>
    <scope>NUCLEOTIDE SEQUENCE [LARGE SCALE GENOMIC DNA]</scope>
    <source>
        <strain evidence="1 2">W6</strain>
    </source>
</reference>
<organism evidence="1 2">
    <name type="scientific">Peptoclostridium litorale DSM 5388</name>
    <dbReference type="NCBI Taxonomy" id="1121324"/>
    <lineage>
        <taxon>Bacteria</taxon>
        <taxon>Bacillati</taxon>
        <taxon>Bacillota</taxon>
        <taxon>Clostridia</taxon>
        <taxon>Peptostreptococcales</taxon>
        <taxon>Peptoclostridiaceae</taxon>
        <taxon>Peptoclostridium</taxon>
    </lineage>
</organism>
<dbReference type="OrthoDB" id="1752867at2"/>
<accession>A0A069RAJ2</accession>
<gene>
    <name evidence="1" type="ORF">CLIT_23c01100</name>
</gene>
<evidence type="ECO:0000313" key="1">
    <source>
        <dbReference type="EMBL" id="KDR93838.1"/>
    </source>
</evidence>
<keyword evidence="2" id="KW-1185">Reference proteome</keyword>
<comment type="caution">
    <text evidence="1">The sequence shown here is derived from an EMBL/GenBank/DDBJ whole genome shotgun (WGS) entry which is preliminary data.</text>
</comment>
<evidence type="ECO:0000313" key="2">
    <source>
        <dbReference type="Proteomes" id="UP000027946"/>
    </source>
</evidence>
<dbReference type="RefSeq" id="WP_038267691.1">
    <property type="nucleotide sequence ID" value="NZ_FSRH01000004.1"/>
</dbReference>